<evidence type="ECO:0000313" key="2">
    <source>
        <dbReference type="EMBL" id="KAL3821847.1"/>
    </source>
</evidence>
<keyword evidence="3" id="KW-1185">Reference proteome</keyword>
<sequence length="480" mass="53569">MILSYQRLLLYAADAYKLSSILLRRVFLQRPTTALCAYGERTRRILLEQSRVSPPSSSSHAHTSRPNVAAIKLLQWDRELNLVRYHGAWEYARGRWWSKSSDLLPWRRRLRSGSSSPVARDLENGREEEATGKESDGKVARVAFLITSEQRRRLSETLGYTPEDIRTLKPIEAMMLLEHGVRRDDGGGDGSSGGGDYRTRLRALMEKNERPAQVERGEAVEVATAIECNPLEYNDNSTIDIKHKYSAEAQRINAKPDVVMALRSVEEKNAMRGSVEVADVCIMKEEEEEKEEELRVHELGAVVDSTEDKREKTRWSRPTMVDAMSSSPESKVGGCISIETEDGSPDKGMSSPMTTAEGVLSLAPPSRPPAYVDFASDSAELLRMKPDVAATILASSSRHLPDEKLYEEERAEYDKEEGGDESGICWYEVIDVVGGGGIVALFQTKQEALECVRIKSAILRGRSGGETGPDDVYLVRRRDS</sequence>
<proteinExistence type="predicted"/>
<accession>A0ABD3SBM9</accession>
<evidence type="ECO:0000256" key="1">
    <source>
        <dbReference type="SAM" id="MobiDB-lite"/>
    </source>
</evidence>
<gene>
    <name evidence="2" type="ORF">ACHAXA_002600</name>
</gene>
<feature type="compositionally biased region" description="Basic and acidic residues" evidence="1">
    <location>
        <begin position="120"/>
        <end position="135"/>
    </location>
</feature>
<evidence type="ECO:0000313" key="3">
    <source>
        <dbReference type="Proteomes" id="UP001530377"/>
    </source>
</evidence>
<organism evidence="2 3">
    <name type="scientific">Cyclostephanos tholiformis</name>
    <dbReference type="NCBI Taxonomy" id="382380"/>
    <lineage>
        <taxon>Eukaryota</taxon>
        <taxon>Sar</taxon>
        <taxon>Stramenopiles</taxon>
        <taxon>Ochrophyta</taxon>
        <taxon>Bacillariophyta</taxon>
        <taxon>Coscinodiscophyceae</taxon>
        <taxon>Thalassiosirophycidae</taxon>
        <taxon>Stephanodiscales</taxon>
        <taxon>Stephanodiscaceae</taxon>
        <taxon>Cyclostephanos</taxon>
    </lineage>
</organism>
<dbReference type="Proteomes" id="UP001530377">
    <property type="component" value="Unassembled WGS sequence"/>
</dbReference>
<feature type="region of interest" description="Disordered" evidence="1">
    <location>
        <begin position="305"/>
        <end position="334"/>
    </location>
</feature>
<dbReference type="EMBL" id="JALLPB020000082">
    <property type="protein sequence ID" value="KAL3821847.1"/>
    <property type="molecule type" value="Genomic_DNA"/>
</dbReference>
<name>A0ABD3SBM9_9STRA</name>
<dbReference type="AlphaFoldDB" id="A0ABD3SBM9"/>
<reference evidence="2 3" key="1">
    <citation type="submission" date="2024-10" db="EMBL/GenBank/DDBJ databases">
        <title>Updated reference genomes for cyclostephanoid diatoms.</title>
        <authorList>
            <person name="Roberts W.R."/>
            <person name="Alverson A.J."/>
        </authorList>
    </citation>
    <scope>NUCLEOTIDE SEQUENCE [LARGE SCALE GENOMIC DNA]</scope>
    <source>
        <strain evidence="2 3">AJA228-03</strain>
    </source>
</reference>
<comment type="caution">
    <text evidence="2">The sequence shown here is derived from an EMBL/GenBank/DDBJ whole genome shotgun (WGS) entry which is preliminary data.</text>
</comment>
<feature type="region of interest" description="Disordered" evidence="1">
    <location>
        <begin position="114"/>
        <end position="135"/>
    </location>
</feature>
<protein>
    <submittedName>
        <fullName evidence="2">Uncharacterized protein</fullName>
    </submittedName>
</protein>